<keyword evidence="1" id="KW-0812">Transmembrane</keyword>
<organism evidence="2">
    <name type="scientific">Zooxanthella nutricula</name>
    <dbReference type="NCBI Taxonomy" id="1333877"/>
    <lineage>
        <taxon>Eukaryota</taxon>
        <taxon>Sar</taxon>
        <taxon>Alveolata</taxon>
        <taxon>Dinophyceae</taxon>
        <taxon>Peridiniales</taxon>
        <taxon>Peridiniales incertae sedis</taxon>
        <taxon>Zooxanthella</taxon>
    </lineage>
</organism>
<keyword evidence="1" id="KW-0472">Membrane</keyword>
<accession>A0A7S2QB19</accession>
<gene>
    <name evidence="2" type="ORF">BRAN1462_LOCUS55481</name>
</gene>
<sequence length="276" mass="31272">MQAALIFATKVLVSAKSVWTIRKIYQQYEVHMYGGDSGHLWSSIGGQKRGMPGNFDAGRFQTLDAGVKEGVCAIPLSRPIFTGLILFIWTLTCVGELRRTVELFRRLVCHGSTSSRFLRVTIETQDSHDIFKLKTLGLNARALITLLIVLPRLGITFALLELGSRFLLATTSFENLIVNVLALAVIKDIKDLIYSTVVSAHDKRELELTRIAIADGDRRERSSLQSMLQASVWLIAAVAFVWLYMFRFQSVLPDYQWDVKRVCSPWIQERFVERSD</sequence>
<keyword evidence="1" id="KW-1133">Transmembrane helix</keyword>
<reference evidence="2" key="1">
    <citation type="submission" date="2021-01" db="EMBL/GenBank/DDBJ databases">
        <authorList>
            <person name="Corre E."/>
            <person name="Pelletier E."/>
            <person name="Niang G."/>
            <person name="Scheremetjew M."/>
            <person name="Finn R."/>
            <person name="Kale V."/>
            <person name="Holt S."/>
            <person name="Cochrane G."/>
            <person name="Meng A."/>
            <person name="Brown T."/>
            <person name="Cohen L."/>
        </authorList>
    </citation>
    <scope>NUCLEOTIDE SEQUENCE</scope>
    <source>
        <strain evidence="2">RCC3387</strain>
    </source>
</reference>
<dbReference type="AlphaFoldDB" id="A0A7S2QB19"/>
<feature type="transmembrane region" description="Helical" evidence="1">
    <location>
        <begin position="227"/>
        <end position="245"/>
    </location>
</feature>
<evidence type="ECO:0000256" key="1">
    <source>
        <dbReference type="SAM" id="Phobius"/>
    </source>
</evidence>
<evidence type="ECO:0000313" key="2">
    <source>
        <dbReference type="EMBL" id="CAD9637659.1"/>
    </source>
</evidence>
<dbReference type="EMBL" id="HBGW01087571">
    <property type="protein sequence ID" value="CAD9637659.1"/>
    <property type="molecule type" value="Transcribed_RNA"/>
</dbReference>
<name>A0A7S2QB19_9DINO</name>
<feature type="transmembrane region" description="Helical" evidence="1">
    <location>
        <begin position="142"/>
        <end position="160"/>
    </location>
</feature>
<feature type="transmembrane region" description="Helical" evidence="1">
    <location>
        <begin position="166"/>
        <end position="186"/>
    </location>
</feature>
<protein>
    <submittedName>
        <fullName evidence="2">Uncharacterized protein</fullName>
    </submittedName>
</protein>
<proteinExistence type="predicted"/>